<evidence type="ECO:0000313" key="2">
    <source>
        <dbReference type="Proteomes" id="UP000233769"/>
    </source>
</evidence>
<dbReference type="EMBL" id="LT962688">
    <property type="protein sequence ID" value="SOR32723.1"/>
    <property type="molecule type" value="Genomic_DNA"/>
</dbReference>
<accession>A0A2N9AZI3</accession>
<gene>
    <name evidence="1" type="ORF">TK0001_6164</name>
</gene>
<organism evidence="1 2">
    <name type="scientific">Methylorubrum extorquens</name>
    <name type="common">Methylobacterium dichloromethanicum</name>
    <name type="synonym">Methylobacterium extorquens</name>
    <dbReference type="NCBI Taxonomy" id="408"/>
    <lineage>
        <taxon>Bacteria</taxon>
        <taxon>Pseudomonadati</taxon>
        <taxon>Pseudomonadota</taxon>
        <taxon>Alphaproteobacteria</taxon>
        <taxon>Hyphomicrobiales</taxon>
        <taxon>Methylobacteriaceae</taxon>
        <taxon>Methylorubrum</taxon>
    </lineage>
</organism>
<protein>
    <submittedName>
        <fullName evidence="1">Uncharacterized protein</fullName>
    </submittedName>
</protein>
<reference evidence="2" key="1">
    <citation type="submission" date="2017-10" db="EMBL/GenBank/DDBJ databases">
        <authorList>
            <person name="Regsiter A."/>
            <person name="William W."/>
        </authorList>
    </citation>
    <scope>NUCLEOTIDE SEQUENCE [LARGE SCALE GENOMIC DNA]</scope>
</reference>
<evidence type="ECO:0000313" key="1">
    <source>
        <dbReference type="EMBL" id="SOR32723.1"/>
    </source>
</evidence>
<name>A0A2N9AZI3_METEX</name>
<dbReference type="AlphaFoldDB" id="A0A2N9AZI3"/>
<proteinExistence type="predicted"/>
<sequence length="112" mass="12732">MRSSSPTRATAASARALKLDHPIECNRLVNVRGIGLHRFAKHLVCKPFLQNDSISVEFVSHAIELRHYRISTIDQRIRKLATELSLRSKICCKEFHIASMLKRARNASHKTA</sequence>
<dbReference type="Proteomes" id="UP000233769">
    <property type="component" value="Chromosome tk0001"/>
</dbReference>